<accession>A0ABV9H787</accession>
<dbReference type="RefSeq" id="WP_374832775.1">
    <property type="nucleotide sequence ID" value="NZ_JBHEEZ010000018.1"/>
</dbReference>
<proteinExistence type="predicted"/>
<evidence type="ECO:0000313" key="2">
    <source>
        <dbReference type="EMBL" id="MFC4626092.1"/>
    </source>
</evidence>
<dbReference type="EMBL" id="JBHSEL010000121">
    <property type="protein sequence ID" value="MFC4626092.1"/>
    <property type="molecule type" value="Genomic_DNA"/>
</dbReference>
<keyword evidence="3" id="KW-1185">Reference proteome</keyword>
<feature type="region of interest" description="Disordered" evidence="1">
    <location>
        <begin position="148"/>
        <end position="168"/>
    </location>
</feature>
<protein>
    <recommendedName>
        <fullName evidence="4">Terminase small subunit</fullName>
    </recommendedName>
</protein>
<dbReference type="Proteomes" id="UP001596042">
    <property type="component" value="Unassembled WGS sequence"/>
</dbReference>
<reference evidence="3" key="1">
    <citation type="journal article" date="2019" name="Int. J. Syst. Evol. Microbiol.">
        <title>The Global Catalogue of Microorganisms (GCM) 10K type strain sequencing project: providing services to taxonomists for standard genome sequencing and annotation.</title>
        <authorList>
            <consortium name="The Broad Institute Genomics Platform"/>
            <consortium name="The Broad Institute Genome Sequencing Center for Infectious Disease"/>
            <person name="Wu L."/>
            <person name="Ma J."/>
        </authorList>
    </citation>
    <scope>NUCLEOTIDE SEQUENCE [LARGE SCALE GENOMIC DNA]</scope>
    <source>
        <strain evidence="3">CGMCC 1.15731</strain>
    </source>
</reference>
<comment type="caution">
    <text evidence="2">The sequence shown here is derived from an EMBL/GenBank/DDBJ whole genome shotgun (WGS) entry which is preliminary data.</text>
</comment>
<gene>
    <name evidence="2" type="ORF">ACFO1V_12895</name>
</gene>
<sequence>MANAFRPTRGAARILLAYRLQRQHGIALEDMASLLALSPEKYLAAIRRLGPDDGDIRGQSPTAVVLDRLQLELKRLIEGEELPDKGKAEALMALARAVKTVGELASEVVRPPERDNRTASVTEIRQVLSRIDRRIDELANRRAQAMLGGGFDAGTTDGSRGGMAAQGP</sequence>
<organism evidence="2 3">
    <name type="scientific">Daeguia caeni</name>
    <dbReference type="NCBI Taxonomy" id="439612"/>
    <lineage>
        <taxon>Bacteria</taxon>
        <taxon>Pseudomonadati</taxon>
        <taxon>Pseudomonadota</taxon>
        <taxon>Alphaproteobacteria</taxon>
        <taxon>Hyphomicrobiales</taxon>
        <taxon>Brucellaceae</taxon>
        <taxon>Daeguia</taxon>
    </lineage>
</organism>
<evidence type="ECO:0008006" key="4">
    <source>
        <dbReference type="Google" id="ProtNLM"/>
    </source>
</evidence>
<name>A0ABV9H787_9HYPH</name>
<evidence type="ECO:0000313" key="3">
    <source>
        <dbReference type="Proteomes" id="UP001596042"/>
    </source>
</evidence>
<evidence type="ECO:0000256" key="1">
    <source>
        <dbReference type="SAM" id="MobiDB-lite"/>
    </source>
</evidence>